<dbReference type="EMBL" id="MQVR01000082">
    <property type="protein sequence ID" value="OKL53156.1"/>
    <property type="molecule type" value="Genomic_DNA"/>
</dbReference>
<feature type="region of interest" description="Disordered" evidence="1">
    <location>
        <begin position="1"/>
        <end position="26"/>
    </location>
</feature>
<evidence type="ECO:0008006" key="4">
    <source>
        <dbReference type="Google" id="ProtNLM"/>
    </source>
</evidence>
<dbReference type="Pfam" id="PF10011">
    <property type="entry name" value="DUF2254"/>
    <property type="match status" value="1"/>
</dbReference>
<organism evidence="2 3">
    <name type="scientific">Bowdeniella nasicola</name>
    <dbReference type="NCBI Taxonomy" id="208480"/>
    <lineage>
        <taxon>Bacteria</taxon>
        <taxon>Bacillati</taxon>
        <taxon>Actinomycetota</taxon>
        <taxon>Actinomycetes</taxon>
        <taxon>Actinomycetales</taxon>
        <taxon>Actinomycetaceae</taxon>
        <taxon>Bowdeniella</taxon>
    </lineage>
</organism>
<reference evidence="3" key="1">
    <citation type="submission" date="2016-12" db="EMBL/GenBank/DDBJ databases">
        <authorList>
            <person name="Meng X."/>
        </authorList>
    </citation>
    <scope>NUCLEOTIDE SEQUENCE [LARGE SCALE GENOMIC DNA]</scope>
    <source>
        <strain evidence="3">DSM 19116</strain>
    </source>
</reference>
<evidence type="ECO:0000313" key="3">
    <source>
        <dbReference type="Proteomes" id="UP000185628"/>
    </source>
</evidence>
<dbReference type="AlphaFoldDB" id="A0A1Q5Q097"/>
<comment type="caution">
    <text evidence="2">The sequence shown here is derived from an EMBL/GenBank/DDBJ whole genome shotgun (WGS) entry which is preliminary data.</text>
</comment>
<feature type="region of interest" description="Disordered" evidence="1">
    <location>
        <begin position="245"/>
        <end position="271"/>
    </location>
</feature>
<dbReference type="Proteomes" id="UP000185628">
    <property type="component" value="Unassembled WGS sequence"/>
</dbReference>
<feature type="compositionally biased region" description="Acidic residues" evidence="1">
    <location>
        <begin position="258"/>
        <end position="271"/>
    </location>
</feature>
<name>A0A1Q5Q097_9ACTO</name>
<protein>
    <recommendedName>
        <fullName evidence="4">DUF2254 domain-containing protein</fullName>
    </recommendedName>
</protein>
<evidence type="ECO:0000313" key="2">
    <source>
        <dbReference type="EMBL" id="OKL53156.1"/>
    </source>
</evidence>
<accession>A0A1Q5Q097</accession>
<sequence>MRPWWRRCGHDPRPQEAPAIPHSAEPVRATDSGHVRFVATERAATWAKERDAIVIIAVAPGDAVITGQVVAWVFARGGRLPEDLELPTWCVSVDHERVSDADIRLGMHQLSDIAVRALSPGTNDPTTAVHAVNQAISIARTVAKYPLNGEWVADDDGIIRAYAPVPTPVDFLQEIVGPVRRYASAEPFVLIQLLRLLAVVEEVNEDAEIQDVIEGERRRIVESAEELAHKDDAAWVREMAQPGAIQRASRVAGPQTDIVEDDDEQAERENT</sequence>
<dbReference type="InterPro" id="IPR018723">
    <property type="entry name" value="DUF2254_membrane"/>
</dbReference>
<keyword evidence="3" id="KW-1185">Reference proteome</keyword>
<gene>
    <name evidence="2" type="ORF">BSZ39_10950</name>
</gene>
<dbReference type="OrthoDB" id="2955631at2"/>
<evidence type="ECO:0000256" key="1">
    <source>
        <dbReference type="SAM" id="MobiDB-lite"/>
    </source>
</evidence>
<proteinExistence type="predicted"/>